<dbReference type="EMBL" id="JBJHQH010000001">
    <property type="protein sequence ID" value="MFK9090089.1"/>
    <property type="molecule type" value="Genomic_DNA"/>
</dbReference>
<evidence type="ECO:0000313" key="1">
    <source>
        <dbReference type="EMBL" id="MFK9090089.1"/>
    </source>
</evidence>
<proteinExistence type="predicted"/>
<organism evidence="1 2">
    <name type="scientific">Bacillus salipaludis</name>
    <dbReference type="NCBI Taxonomy" id="2547811"/>
    <lineage>
        <taxon>Bacteria</taxon>
        <taxon>Bacillati</taxon>
        <taxon>Bacillota</taxon>
        <taxon>Bacilli</taxon>
        <taxon>Bacillales</taxon>
        <taxon>Bacillaceae</taxon>
        <taxon>Bacillus</taxon>
    </lineage>
</organism>
<comment type="caution">
    <text evidence="1">The sequence shown here is derived from an EMBL/GenBank/DDBJ whole genome shotgun (WGS) entry which is preliminary data.</text>
</comment>
<accession>A0ABW8RCA1</accession>
<reference evidence="1 2" key="1">
    <citation type="submission" date="2024-11" db="EMBL/GenBank/DDBJ databases">
        <authorList>
            <person name="Lucas J.A."/>
        </authorList>
    </citation>
    <scope>NUCLEOTIDE SEQUENCE [LARGE SCALE GENOMIC DNA]</scope>
    <source>
        <strain evidence="1 2">Z 5.4</strain>
    </source>
</reference>
<keyword evidence="2" id="KW-1185">Reference proteome</keyword>
<gene>
    <name evidence="1" type="ORF">ACJEBI_01150</name>
</gene>
<sequence>MKDLVKNKKTEEKHSVKSILKVEIELSEDQLSTQKLKQIRELMDVINTD</sequence>
<name>A0ABW8RCA1_9BACI</name>
<dbReference type="Proteomes" id="UP001623041">
    <property type="component" value="Unassembled WGS sequence"/>
</dbReference>
<evidence type="ECO:0000313" key="2">
    <source>
        <dbReference type="Proteomes" id="UP001623041"/>
    </source>
</evidence>
<protein>
    <submittedName>
        <fullName evidence="1">Uncharacterized protein</fullName>
    </submittedName>
</protein>
<dbReference type="RefSeq" id="WP_406578800.1">
    <property type="nucleotide sequence ID" value="NZ_JBJHQH010000001.1"/>
</dbReference>